<dbReference type="GO" id="GO:0000981">
    <property type="term" value="F:DNA-binding transcription factor activity, RNA polymerase II-specific"/>
    <property type="evidence" value="ECO:0007669"/>
    <property type="project" value="TreeGrafter"/>
</dbReference>
<evidence type="ECO:0000256" key="4">
    <source>
        <dbReference type="ARBA" id="ARBA00022833"/>
    </source>
</evidence>
<evidence type="ECO:0000256" key="5">
    <source>
        <dbReference type="PROSITE-ProRule" id="PRU00042"/>
    </source>
</evidence>
<dbReference type="VEuPathDB" id="VectorBase:CSON013072"/>
<proteinExistence type="predicted"/>
<protein>
    <submittedName>
        <fullName evidence="7">CSON013072 protein</fullName>
    </submittedName>
</protein>
<keyword evidence="1" id="KW-0479">Metal-binding</keyword>
<dbReference type="AlphaFoldDB" id="A0A336M739"/>
<evidence type="ECO:0000256" key="2">
    <source>
        <dbReference type="ARBA" id="ARBA00022737"/>
    </source>
</evidence>
<accession>A0A336M739</accession>
<evidence type="ECO:0000256" key="1">
    <source>
        <dbReference type="ARBA" id="ARBA00022723"/>
    </source>
</evidence>
<gene>
    <name evidence="7" type="primary">CSON013072</name>
</gene>
<name>A0A336M739_CULSO</name>
<dbReference type="Pfam" id="PF12874">
    <property type="entry name" value="zf-met"/>
    <property type="match status" value="1"/>
</dbReference>
<dbReference type="OMA" id="QTRANSC"/>
<feature type="domain" description="C2H2-type" evidence="6">
    <location>
        <begin position="266"/>
        <end position="295"/>
    </location>
</feature>
<feature type="domain" description="C2H2-type" evidence="6">
    <location>
        <begin position="325"/>
        <end position="352"/>
    </location>
</feature>
<dbReference type="EMBL" id="UFQT01000646">
    <property type="protein sequence ID" value="SSX26086.1"/>
    <property type="molecule type" value="Genomic_DNA"/>
</dbReference>
<dbReference type="InterPro" id="IPR013087">
    <property type="entry name" value="Znf_C2H2_type"/>
</dbReference>
<keyword evidence="3 5" id="KW-0863">Zinc-finger</keyword>
<dbReference type="PROSITE" id="PS50157">
    <property type="entry name" value="ZINC_FINGER_C2H2_2"/>
    <property type="match status" value="4"/>
</dbReference>
<sequence length="412" mass="48732">MDLKTTCYICDRFDDIAICVNSLDETTKYTLCLLTETDVDEDDILCFGCHEKLKVSTSFFKMCRSSAKCIARKENFMNFEENNEIEEEDDFEYNASDSFNNEGCEEDEEIETPDASQNIDSDTTKEYIVLKDDTDSETKSINFSRFVVTQPTTKQNFYEIPPNLVCSICNKSFSTIKNYQDHVEFDHNENIRGLQLKKRNIYTDADFDQQTCEYCFEKFDSTPEKTKHEIIHQAEPNPYKCYVCNQQFSNRSVLRDHYQSHLNLTWMCSYDGCGKTFKTKHGRWTHEYKHRSEKQPCPICMKYLKTKWAVTQHIKEQHTPTNMEFECPKCHKLFKSQKNLNNHVIIHDEERRNHECPICKKRFLRKSKLTRHHDQVHEAKKPFPCTYPGCTFRAGANYNLQRHLLTHKNQIN</sequence>
<feature type="domain" description="C2H2-type" evidence="6">
    <location>
        <begin position="354"/>
        <end position="382"/>
    </location>
</feature>
<dbReference type="InterPro" id="IPR036236">
    <property type="entry name" value="Znf_C2H2_sf"/>
</dbReference>
<dbReference type="GO" id="GO:0008270">
    <property type="term" value="F:zinc ion binding"/>
    <property type="evidence" value="ECO:0007669"/>
    <property type="project" value="UniProtKB-KW"/>
</dbReference>
<reference evidence="7" key="1">
    <citation type="submission" date="2018-07" db="EMBL/GenBank/DDBJ databases">
        <authorList>
            <person name="Quirk P.G."/>
            <person name="Krulwich T.A."/>
        </authorList>
    </citation>
    <scope>NUCLEOTIDE SEQUENCE</scope>
</reference>
<feature type="domain" description="C2H2-type" evidence="6">
    <location>
        <begin position="239"/>
        <end position="261"/>
    </location>
</feature>
<organism evidence="7">
    <name type="scientific">Culicoides sonorensis</name>
    <name type="common">Biting midge</name>
    <dbReference type="NCBI Taxonomy" id="179676"/>
    <lineage>
        <taxon>Eukaryota</taxon>
        <taxon>Metazoa</taxon>
        <taxon>Ecdysozoa</taxon>
        <taxon>Arthropoda</taxon>
        <taxon>Hexapoda</taxon>
        <taxon>Insecta</taxon>
        <taxon>Pterygota</taxon>
        <taxon>Neoptera</taxon>
        <taxon>Endopterygota</taxon>
        <taxon>Diptera</taxon>
        <taxon>Nematocera</taxon>
        <taxon>Chironomoidea</taxon>
        <taxon>Ceratopogonidae</taxon>
        <taxon>Ceratopogoninae</taxon>
        <taxon>Culicoides</taxon>
        <taxon>Monoculicoides</taxon>
    </lineage>
</organism>
<evidence type="ECO:0000256" key="3">
    <source>
        <dbReference type="ARBA" id="ARBA00022771"/>
    </source>
</evidence>
<evidence type="ECO:0000259" key="6">
    <source>
        <dbReference type="PROSITE" id="PS50157"/>
    </source>
</evidence>
<dbReference type="Pfam" id="PF00096">
    <property type="entry name" value="zf-C2H2"/>
    <property type="match status" value="2"/>
</dbReference>
<dbReference type="PROSITE" id="PS00028">
    <property type="entry name" value="ZINC_FINGER_C2H2_1"/>
    <property type="match status" value="5"/>
</dbReference>
<dbReference type="SUPFAM" id="SSF57667">
    <property type="entry name" value="beta-beta-alpha zinc fingers"/>
    <property type="match status" value="3"/>
</dbReference>
<dbReference type="GO" id="GO:0000977">
    <property type="term" value="F:RNA polymerase II transcription regulatory region sequence-specific DNA binding"/>
    <property type="evidence" value="ECO:0007669"/>
    <property type="project" value="TreeGrafter"/>
</dbReference>
<dbReference type="GO" id="GO:0005634">
    <property type="term" value="C:nucleus"/>
    <property type="evidence" value="ECO:0007669"/>
    <property type="project" value="TreeGrafter"/>
</dbReference>
<evidence type="ECO:0000313" key="7">
    <source>
        <dbReference type="EMBL" id="SSX26086.1"/>
    </source>
</evidence>
<dbReference type="Gene3D" id="3.30.160.60">
    <property type="entry name" value="Classic Zinc Finger"/>
    <property type="match status" value="5"/>
</dbReference>
<dbReference type="PANTHER" id="PTHR24379:SF127">
    <property type="entry name" value="BLOODY FINGERS-RELATED"/>
    <property type="match status" value="1"/>
</dbReference>
<keyword evidence="4" id="KW-0862">Zinc</keyword>
<keyword evidence="2" id="KW-0677">Repeat</keyword>
<dbReference type="PANTHER" id="PTHR24379">
    <property type="entry name" value="KRAB AND ZINC FINGER DOMAIN-CONTAINING"/>
    <property type="match status" value="1"/>
</dbReference>
<dbReference type="SMART" id="SM00355">
    <property type="entry name" value="ZnF_C2H2"/>
    <property type="match status" value="8"/>
</dbReference>